<dbReference type="InterPro" id="IPR036909">
    <property type="entry name" value="Cyt_c-like_dom_sf"/>
</dbReference>
<dbReference type="STRING" id="558155.SAMN04487911_103132"/>
<dbReference type="PROSITE" id="PS51007">
    <property type="entry name" value="CYTC"/>
    <property type="match status" value="1"/>
</dbReference>
<organism evidence="9 10">
    <name type="scientific">Arenibacter nanhaiticus</name>
    <dbReference type="NCBI Taxonomy" id="558155"/>
    <lineage>
        <taxon>Bacteria</taxon>
        <taxon>Pseudomonadati</taxon>
        <taxon>Bacteroidota</taxon>
        <taxon>Flavobacteriia</taxon>
        <taxon>Flavobacteriales</taxon>
        <taxon>Flavobacteriaceae</taxon>
        <taxon>Arenibacter</taxon>
    </lineage>
</organism>
<keyword evidence="10" id="KW-1185">Reference proteome</keyword>
<evidence type="ECO:0000256" key="7">
    <source>
        <dbReference type="PROSITE-ProRule" id="PRU00433"/>
    </source>
</evidence>
<comment type="pathway">
    <text evidence="1">Protein modification; protein ubiquitination.</text>
</comment>
<dbReference type="InterPro" id="IPR006626">
    <property type="entry name" value="PbH1"/>
</dbReference>
<sequence>MKSTFFKIISAIALLAVGVFLGKSFFATPYKDTVPIPSPIGYRMPTDANDTLIRKPLTYDGEIIEVKDGGSIQDAVKKANPGDLIRVYPGTYSENVYIDKDNIGLQGVVLNGKWPTLDGKKEINDAFLYSGNGILIESFKIINYKGNGIMGQAGNNFVIRNNWIIDTGVYGIFPQYGKNGLIEHNVCSKIEDAAIYVGMCDNVDVLHNEVFDNVAGIEIENSRHCLVANNYAHNNTGGILAFVTPGLPIKTTYDVIIRDNFVINNNTPNFGAPGSTVAGVPAGTGILIMAADDVIIENNIITGNNNTGVTIVDLATGAPKANDPSSEGNPDRVVILDNIMYDNGTNPTGEIKAIMLSQLDTKGPDIFAYGGGTGSTIRDKNKYRSFGIDDWGPAQITDTKNVRTYMLPEPVAPRSVSKEELGKITYYGICAGCHAFGNRLIGPPTEIIQAIHNNNPQGIVDYINNPKNLRDDYPEMPPQNYLSNEAKMAVAEYILQLKPDNETSQNQ</sequence>
<dbReference type="InterPro" id="IPR009056">
    <property type="entry name" value="Cyt_c-like_dom"/>
</dbReference>
<evidence type="ECO:0000256" key="3">
    <source>
        <dbReference type="ARBA" id="ARBA00022723"/>
    </source>
</evidence>
<dbReference type="NCBIfam" id="TIGR03804">
    <property type="entry name" value="para_beta_helix"/>
    <property type="match status" value="1"/>
</dbReference>
<dbReference type="InterPro" id="IPR022442">
    <property type="entry name" value="SO_2930-like_dom"/>
</dbReference>
<dbReference type="InterPro" id="IPR051550">
    <property type="entry name" value="SCF-Subunits/Alg-Epimerases"/>
</dbReference>
<dbReference type="InterPro" id="IPR022441">
    <property type="entry name" value="Para_beta_helix_rpt-2"/>
</dbReference>
<evidence type="ECO:0000313" key="9">
    <source>
        <dbReference type="EMBL" id="SHI57759.1"/>
    </source>
</evidence>
<evidence type="ECO:0000259" key="8">
    <source>
        <dbReference type="PROSITE" id="PS51007"/>
    </source>
</evidence>
<keyword evidence="3 7" id="KW-0479">Metal-binding</keyword>
<name>A0A1M6C9R8_9FLAO</name>
<dbReference type="GO" id="GO:0046872">
    <property type="term" value="F:metal ion binding"/>
    <property type="evidence" value="ECO:0007669"/>
    <property type="project" value="UniProtKB-KW"/>
</dbReference>
<dbReference type="Pfam" id="PF13229">
    <property type="entry name" value="Beta_helix"/>
    <property type="match status" value="2"/>
</dbReference>
<keyword evidence="6 7" id="KW-0408">Iron</keyword>
<evidence type="ECO:0000256" key="6">
    <source>
        <dbReference type="ARBA" id="ARBA00023004"/>
    </source>
</evidence>
<proteinExistence type="predicted"/>
<evidence type="ECO:0000313" key="10">
    <source>
        <dbReference type="Proteomes" id="UP000184231"/>
    </source>
</evidence>
<dbReference type="EMBL" id="FQYX01000003">
    <property type="protein sequence ID" value="SHI57759.1"/>
    <property type="molecule type" value="Genomic_DNA"/>
</dbReference>
<dbReference type="Proteomes" id="UP000184231">
    <property type="component" value="Unassembled WGS sequence"/>
</dbReference>
<dbReference type="NCBIfam" id="TIGR03805">
    <property type="entry name" value="beta_helix_1"/>
    <property type="match status" value="1"/>
</dbReference>
<evidence type="ECO:0000256" key="4">
    <source>
        <dbReference type="ARBA" id="ARBA00022737"/>
    </source>
</evidence>
<keyword evidence="4" id="KW-0677">Repeat</keyword>
<protein>
    <submittedName>
        <fullName evidence="9">Parallel beta-helix repeat-containing protein</fullName>
    </submittedName>
</protein>
<reference evidence="10" key="1">
    <citation type="submission" date="2016-11" db="EMBL/GenBank/DDBJ databases">
        <authorList>
            <person name="Varghese N."/>
            <person name="Submissions S."/>
        </authorList>
    </citation>
    <scope>NUCLEOTIDE SEQUENCE [LARGE SCALE GENOMIC DNA]</scope>
    <source>
        <strain evidence="10">CGMCC 1.8863</strain>
    </source>
</reference>
<evidence type="ECO:0000256" key="1">
    <source>
        <dbReference type="ARBA" id="ARBA00004906"/>
    </source>
</evidence>
<evidence type="ECO:0000256" key="2">
    <source>
        <dbReference type="ARBA" id="ARBA00022617"/>
    </source>
</evidence>
<dbReference type="PANTHER" id="PTHR22990:SF15">
    <property type="entry name" value="F-BOX ONLY PROTEIN 10"/>
    <property type="match status" value="1"/>
</dbReference>
<dbReference type="InterPro" id="IPR039448">
    <property type="entry name" value="Beta_helix"/>
</dbReference>
<keyword evidence="2 7" id="KW-0349">Heme</keyword>
<dbReference type="GO" id="GO:0009055">
    <property type="term" value="F:electron transfer activity"/>
    <property type="evidence" value="ECO:0007669"/>
    <property type="project" value="InterPro"/>
</dbReference>
<accession>A0A1M6C9R8</accession>
<dbReference type="OrthoDB" id="338827at2"/>
<dbReference type="SUPFAM" id="SSF46626">
    <property type="entry name" value="Cytochrome c"/>
    <property type="match status" value="1"/>
</dbReference>
<feature type="domain" description="Cytochrome c" evidence="8">
    <location>
        <begin position="417"/>
        <end position="498"/>
    </location>
</feature>
<dbReference type="Gene3D" id="1.10.760.10">
    <property type="entry name" value="Cytochrome c-like domain"/>
    <property type="match status" value="1"/>
</dbReference>
<gene>
    <name evidence="9" type="ORF">SAMN04487911_103132</name>
</gene>
<dbReference type="Gene3D" id="2.160.20.10">
    <property type="entry name" value="Single-stranded right-handed beta-helix, Pectin lyase-like"/>
    <property type="match status" value="1"/>
</dbReference>
<dbReference type="RefSeq" id="WP_072763198.1">
    <property type="nucleotide sequence ID" value="NZ_FQYX01000003.1"/>
</dbReference>
<dbReference type="InterPro" id="IPR011050">
    <property type="entry name" value="Pectin_lyase_fold/virulence"/>
</dbReference>
<dbReference type="SUPFAM" id="SSF51126">
    <property type="entry name" value="Pectin lyase-like"/>
    <property type="match status" value="1"/>
</dbReference>
<dbReference type="SMART" id="SM00710">
    <property type="entry name" value="PbH1"/>
    <property type="match status" value="8"/>
</dbReference>
<dbReference type="GO" id="GO:0020037">
    <property type="term" value="F:heme binding"/>
    <property type="evidence" value="ECO:0007669"/>
    <property type="project" value="InterPro"/>
</dbReference>
<dbReference type="AlphaFoldDB" id="A0A1M6C9R8"/>
<keyword evidence="5" id="KW-0833">Ubl conjugation pathway</keyword>
<evidence type="ECO:0000256" key="5">
    <source>
        <dbReference type="ARBA" id="ARBA00022786"/>
    </source>
</evidence>
<dbReference type="InterPro" id="IPR012334">
    <property type="entry name" value="Pectin_lyas_fold"/>
</dbReference>
<dbReference type="PANTHER" id="PTHR22990">
    <property type="entry name" value="F-BOX ONLY PROTEIN"/>
    <property type="match status" value="1"/>
</dbReference>